<dbReference type="GO" id="GO:0007165">
    <property type="term" value="P:signal transduction"/>
    <property type="evidence" value="ECO:0007669"/>
    <property type="project" value="InterPro"/>
</dbReference>
<dbReference type="AlphaFoldDB" id="A0A3A8JP61"/>
<keyword evidence="2" id="KW-1003">Cell membrane</keyword>
<dbReference type="Pfam" id="PF02743">
    <property type="entry name" value="dCache_1"/>
    <property type="match status" value="1"/>
</dbReference>
<dbReference type="InterPro" id="IPR003607">
    <property type="entry name" value="HD/PDEase_dom"/>
</dbReference>
<evidence type="ECO:0000256" key="2">
    <source>
        <dbReference type="ARBA" id="ARBA00022475"/>
    </source>
</evidence>
<feature type="domain" description="HAMP" evidence="7">
    <location>
        <begin position="310"/>
        <end position="362"/>
    </location>
</feature>
<dbReference type="SMART" id="SM00304">
    <property type="entry name" value="HAMP"/>
    <property type="match status" value="1"/>
</dbReference>
<dbReference type="InterPro" id="IPR037522">
    <property type="entry name" value="HD_GYP_dom"/>
</dbReference>
<dbReference type="PROSITE" id="PS51832">
    <property type="entry name" value="HD_GYP"/>
    <property type="match status" value="1"/>
</dbReference>
<dbReference type="EMBL" id="RAWE01000199">
    <property type="protein sequence ID" value="RKG96818.1"/>
    <property type="molecule type" value="Genomic_DNA"/>
</dbReference>
<keyword evidence="5 6" id="KW-0472">Membrane</keyword>
<feature type="transmembrane region" description="Helical" evidence="6">
    <location>
        <begin position="290"/>
        <end position="308"/>
    </location>
</feature>
<comment type="subcellular location">
    <subcellularLocation>
        <location evidence="1">Cell membrane</location>
        <topology evidence="1">Multi-pass membrane protein</topology>
    </subcellularLocation>
</comment>
<dbReference type="CDD" id="cd06225">
    <property type="entry name" value="HAMP"/>
    <property type="match status" value="1"/>
</dbReference>
<dbReference type="CDD" id="cd18774">
    <property type="entry name" value="PDC2_HK_sensor"/>
    <property type="match status" value="1"/>
</dbReference>
<dbReference type="SUPFAM" id="SSF109604">
    <property type="entry name" value="HD-domain/PDEase-like"/>
    <property type="match status" value="1"/>
</dbReference>
<feature type="transmembrane region" description="Helical" evidence="6">
    <location>
        <begin position="6"/>
        <end position="27"/>
    </location>
</feature>
<dbReference type="PROSITE" id="PS50885">
    <property type="entry name" value="HAMP"/>
    <property type="match status" value="1"/>
</dbReference>
<dbReference type="OrthoDB" id="9764337at2"/>
<comment type="caution">
    <text evidence="9">The sequence shown here is derived from an EMBL/GenBank/DDBJ whole genome shotgun (WGS) entry which is preliminary data.</text>
</comment>
<dbReference type="InterPro" id="IPR003660">
    <property type="entry name" value="HAMP_dom"/>
</dbReference>
<dbReference type="InterPro" id="IPR033479">
    <property type="entry name" value="dCache_1"/>
</dbReference>
<dbReference type="Proteomes" id="UP000268313">
    <property type="component" value="Unassembled WGS sequence"/>
</dbReference>
<keyword evidence="3 6" id="KW-0812">Transmembrane</keyword>
<dbReference type="Gene3D" id="1.10.3210.10">
    <property type="entry name" value="Hypothetical protein af1432"/>
    <property type="match status" value="1"/>
</dbReference>
<keyword evidence="4 6" id="KW-1133">Transmembrane helix</keyword>
<keyword evidence="10" id="KW-1185">Reference proteome</keyword>
<organism evidence="9 10">
    <name type="scientific">Corallococcus carmarthensis</name>
    <dbReference type="NCBI Taxonomy" id="2316728"/>
    <lineage>
        <taxon>Bacteria</taxon>
        <taxon>Pseudomonadati</taxon>
        <taxon>Myxococcota</taxon>
        <taxon>Myxococcia</taxon>
        <taxon>Myxococcales</taxon>
        <taxon>Cystobacterineae</taxon>
        <taxon>Myxococcaceae</taxon>
        <taxon>Corallococcus</taxon>
    </lineage>
</organism>
<gene>
    <name evidence="9" type="ORF">D7X32_34750</name>
</gene>
<dbReference type="Gene3D" id="1.10.8.500">
    <property type="entry name" value="HAMP domain in histidine kinase"/>
    <property type="match status" value="1"/>
</dbReference>
<dbReference type="PANTHER" id="PTHR43155">
    <property type="entry name" value="CYCLIC DI-GMP PHOSPHODIESTERASE PA4108-RELATED"/>
    <property type="match status" value="1"/>
</dbReference>
<sequence length="572" mass="62461">MRLFKAILLLMLVVSIIPTVMVGWLSVSHTRELLIRDAQELAQERVKQLRLKAESFLEDPTEMVVGLSSVPGGFFTLSRDTQRLHIASVLNQRPEVLALTVFGADRQRLPGLQAFAVHDMAPSAVAEHEERARALLDEGLTGVRYSDVVASQGGGGGGPVVTLAFPVGDPVQGYMAADLTLAGLRQMLAQERVGSTGFAYLADRHGRLITGGGDLGAVGDDVSKRLPLAHLLKQREGTPDTELFHVGNFGEGRDAVVSAYSVLPEAGWAIVSEQPVEHAYRQVETMERRILLGLGGAILVALVLAAIFSRNLTQPLKTFIATSLELARGKFGVEVHLKQKNELGELAQTFNYMSKQLMAYDMETRGLYESLEKGYLETIVALANSIDSKDAYTRGHSQRVGDVAVEIGRELKLTERELRQLQYGGILHDIGKIGIAENILCKQSRLTDQEMALMREHPAIGDAIIGPVTFLGPVRACVRHHHERWDGTGYPDKLKGESIPLLARIVACADTFDACTSTRPYQKAMPLEKAMEILDNLSGAQLDPKVVLALRAVLAQRGVRLEGHRQPVKLAS</sequence>
<dbReference type="Gene3D" id="3.30.450.20">
    <property type="entry name" value="PAS domain"/>
    <property type="match status" value="1"/>
</dbReference>
<name>A0A3A8JP61_9BACT</name>
<evidence type="ECO:0000256" key="6">
    <source>
        <dbReference type="SAM" id="Phobius"/>
    </source>
</evidence>
<dbReference type="SUPFAM" id="SSF158472">
    <property type="entry name" value="HAMP domain-like"/>
    <property type="match status" value="1"/>
</dbReference>
<evidence type="ECO:0000256" key="5">
    <source>
        <dbReference type="ARBA" id="ARBA00023136"/>
    </source>
</evidence>
<dbReference type="SMART" id="SM00471">
    <property type="entry name" value="HDc"/>
    <property type="match status" value="1"/>
</dbReference>
<dbReference type="CDD" id="cd00077">
    <property type="entry name" value="HDc"/>
    <property type="match status" value="1"/>
</dbReference>
<dbReference type="RefSeq" id="WP_120606868.1">
    <property type="nucleotide sequence ID" value="NZ_JABFJX010000188.1"/>
</dbReference>
<protein>
    <submittedName>
        <fullName evidence="9">HD domain-containing protein</fullName>
    </submittedName>
</protein>
<dbReference type="Pfam" id="PF00672">
    <property type="entry name" value="HAMP"/>
    <property type="match status" value="1"/>
</dbReference>
<evidence type="ECO:0000313" key="9">
    <source>
        <dbReference type="EMBL" id="RKG96818.1"/>
    </source>
</evidence>
<reference evidence="10" key="1">
    <citation type="submission" date="2018-09" db="EMBL/GenBank/DDBJ databases">
        <authorList>
            <person name="Livingstone P.G."/>
            <person name="Whitworth D.E."/>
        </authorList>
    </citation>
    <scope>NUCLEOTIDE SEQUENCE [LARGE SCALE GENOMIC DNA]</scope>
    <source>
        <strain evidence="10">CA043D</strain>
    </source>
</reference>
<evidence type="ECO:0000256" key="4">
    <source>
        <dbReference type="ARBA" id="ARBA00022989"/>
    </source>
</evidence>
<evidence type="ECO:0000256" key="1">
    <source>
        <dbReference type="ARBA" id="ARBA00004651"/>
    </source>
</evidence>
<dbReference type="GO" id="GO:0005886">
    <property type="term" value="C:plasma membrane"/>
    <property type="evidence" value="ECO:0007669"/>
    <property type="project" value="UniProtKB-SubCell"/>
</dbReference>
<evidence type="ECO:0000313" key="10">
    <source>
        <dbReference type="Proteomes" id="UP000268313"/>
    </source>
</evidence>
<dbReference type="Pfam" id="PF13487">
    <property type="entry name" value="HD_5"/>
    <property type="match status" value="1"/>
</dbReference>
<proteinExistence type="predicted"/>
<evidence type="ECO:0000256" key="3">
    <source>
        <dbReference type="ARBA" id="ARBA00022692"/>
    </source>
</evidence>
<dbReference type="PANTHER" id="PTHR43155:SF2">
    <property type="entry name" value="CYCLIC DI-GMP PHOSPHODIESTERASE PA4108"/>
    <property type="match status" value="1"/>
</dbReference>
<feature type="domain" description="HD-GYP" evidence="8">
    <location>
        <begin position="371"/>
        <end position="566"/>
    </location>
</feature>
<evidence type="ECO:0000259" key="7">
    <source>
        <dbReference type="PROSITE" id="PS50885"/>
    </source>
</evidence>
<evidence type="ECO:0000259" key="8">
    <source>
        <dbReference type="PROSITE" id="PS51832"/>
    </source>
</evidence>
<accession>A0A3A8JP61</accession>